<dbReference type="InterPro" id="IPR027417">
    <property type="entry name" value="P-loop_NTPase"/>
</dbReference>
<comment type="caution">
    <text evidence="1">The sequence shown here is derived from an EMBL/GenBank/DDBJ whole genome shotgun (WGS) entry which is preliminary data.</text>
</comment>
<keyword evidence="2" id="KW-1185">Reference proteome</keyword>
<dbReference type="RefSeq" id="WP_179578694.1">
    <property type="nucleotide sequence ID" value="NZ_JACCFM010000001.1"/>
</dbReference>
<sequence>MRLVSTPRIEFLRGLATEILHNYGLGRQIVAVGGPTGSGRIAFAEDLAEVFDEREHPVFRASLRYFHRSRFAQEAFGPVTPDRDYRHRYDYATLRRVLIDPFKMGVATGFVTQHWDPDRDTWIQPTWQTAPIDAILIVDGDFINRRELNGLWSYSIVLDGAPQSAADRLYEAEVNPRQIASAVVDNSNPAHPRRLLLDSC</sequence>
<dbReference type="EC" id="2.7.1.48" evidence="1"/>
<dbReference type="GO" id="GO:0004849">
    <property type="term" value="F:uridine kinase activity"/>
    <property type="evidence" value="ECO:0007669"/>
    <property type="project" value="UniProtKB-EC"/>
</dbReference>
<dbReference type="Proteomes" id="UP000537260">
    <property type="component" value="Unassembled WGS sequence"/>
</dbReference>
<keyword evidence="1" id="KW-0418">Kinase</keyword>
<dbReference type="SUPFAM" id="SSF52540">
    <property type="entry name" value="P-loop containing nucleoside triphosphate hydrolases"/>
    <property type="match status" value="1"/>
</dbReference>
<protein>
    <submittedName>
        <fullName evidence="1">Uridine kinase</fullName>
        <ecNumber evidence="1">2.7.1.48</ecNumber>
    </submittedName>
</protein>
<name>A0A7Z0EE70_9MICO</name>
<reference evidence="1 2" key="1">
    <citation type="submission" date="2020-07" db="EMBL/GenBank/DDBJ databases">
        <title>Sequencing the genomes of 1000 actinobacteria strains.</title>
        <authorList>
            <person name="Klenk H.-P."/>
        </authorList>
    </citation>
    <scope>NUCLEOTIDE SEQUENCE [LARGE SCALE GENOMIC DNA]</scope>
    <source>
        <strain evidence="1 2">LI1</strain>
    </source>
</reference>
<organism evidence="1 2">
    <name type="scientific">Glaciibacter psychrotolerans</name>
    <dbReference type="NCBI Taxonomy" id="670054"/>
    <lineage>
        <taxon>Bacteria</taxon>
        <taxon>Bacillati</taxon>
        <taxon>Actinomycetota</taxon>
        <taxon>Actinomycetes</taxon>
        <taxon>Micrococcales</taxon>
        <taxon>Microbacteriaceae</taxon>
        <taxon>Glaciibacter</taxon>
    </lineage>
</organism>
<evidence type="ECO:0000313" key="1">
    <source>
        <dbReference type="EMBL" id="NYJ20022.1"/>
    </source>
</evidence>
<accession>A0A7Z0EE70</accession>
<dbReference type="EMBL" id="JACCFM010000001">
    <property type="protein sequence ID" value="NYJ20022.1"/>
    <property type="molecule type" value="Genomic_DNA"/>
</dbReference>
<gene>
    <name evidence="1" type="ORF">HNR05_001813</name>
</gene>
<proteinExistence type="predicted"/>
<dbReference type="Gene3D" id="3.40.50.300">
    <property type="entry name" value="P-loop containing nucleotide triphosphate hydrolases"/>
    <property type="match status" value="1"/>
</dbReference>
<evidence type="ECO:0000313" key="2">
    <source>
        <dbReference type="Proteomes" id="UP000537260"/>
    </source>
</evidence>
<keyword evidence="1" id="KW-0808">Transferase</keyword>
<dbReference type="AlphaFoldDB" id="A0A7Z0EE70"/>